<evidence type="ECO:0000313" key="1">
    <source>
        <dbReference type="EMBL" id="TFB06736.1"/>
    </source>
</evidence>
<proteinExistence type="predicted"/>
<dbReference type="EMBL" id="PPTA01000001">
    <property type="protein sequence ID" value="TFB06736.1"/>
    <property type="molecule type" value="Genomic_DNA"/>
</dbReference>
<sequence>MSTRSQRELQHLTAPAPIGTVGFLRSSYKDHLSTWLRSQSPNTWQPSMLASKLGRDIELQIVREPRPFDVANLMRAVTDLHAEIVWYKRSTHSDQHRVWRDVMQYANPAFVLMRPRFREMLEEEEGVVVTKDDFLDEFDRFAREEDLDSKVVVLMNCPECERWDKQNFYEGYQFVREVGGERTGVDGEQDKQGGEKLD</sequence>
<gene>
    <name evidence="1" type="ORF">CCMA1212_000297</name>
</gene>
<keyword evidence="2" id="KW-1185">Reference proteome</keyword>
<dbReference type="RefSeq" id="XP_073562937.1">
    <property type="nucleotide sequence ID" value="XM_073697771.1"/>
</dbReference>
<dbReference type="GeneID" id="300572221"/>
<accession>A0ABY2HF07</accession>
<name>A0ABY2HF07_9HYPO</name>
<comment type="caution">
    <text evidence="1">The sequence shown here is derived from an EMBL/GenBank/DDBJ whole genome shotgun (WGS) entry which is preliminary data.</text>
</comment>
<reference evidence="1 2" key="1">
    <citation type="submission" date="2018-01" db="EMBL/GenBank/DDBJ databases">
        <title>Genome characterization of the sugarcane-associated fungus Trichoderma ghanense CCMA-1212 and their application in lignocelulose bioconversion.</title>
        <authorList>
            <person name="Steindorff A.S."/>
            <person name="Mendes T.D."/>
            <person name="Vilela E.S.D."/>
            <person name="Rodrigues D.S."/>
            <person name="Formighieri E.F."/>
            <person name="Melo I.S."/>
            <person name="Favaro L.C.L."/>
        </authorList>
    </citation>
    <scope>NUCLEOTIDE SEQUENCE [LARGE SCALE GENOMIC DNA]</scope>
    <source>
        <strain evidence="1 2">CCMA-1212</strain>
    </source>
</reference>
<dbReference type="Proteomes" id="UP001642720">
    <property type="component" value="Unassembled WGS sequence"/>
</dbReference>
<protein>
    <submittedName>
        <fullName evidence="1">Uncharacterized protein</fullName>
    </submittedName>
</protein>
<evidence type="ECO:0000313" key="2">
    <source>
        <dbReference type="Proteomes" id="UP001642720"/>
    </source>
</evidence>
<organism evidence="1 2">
    <name type="scientific">Trichoderma ghanense</name>
    <dbReference type="NCBI Taxonomy" id="65468"/>
    <lineage>
        <taxon>Eukaryota</taxon>
        <taxon>Fungi</taxon>
        <taxon>Dikarya</taxon>
        <taxon>Ascomycota</taxon>
        <taxon>Pezizomycotina</taxon>
        <taxon>Sordariomycetes</taxon>
        <taxon>Hypocreomycetidae</taxon>
        <taxon>Hypocreales</taxon>
        <taxon>Hypocreaceae</taxon>
        <taxon>Trichoderma</taxon>
    </lineage>
</organism>